<protein>
    <submittedName>
        <fullName evidence="1">Uncharacterized protein</fullName>
    </submittedName>
</protein>
<dbReference type="EMBL" id="WHVB01000004">
    <property type="protein sequence ID" value="KAF8483904.1"/>
    <property type="molecule type" value="Genomic_DNA"/>
</dbReference>
<dbReference type="OrthoDB" id="2959034at2759"/>
<sequence>MILLQGRLPPGEDRRSTLSACAQACDGEGLDLSTVLQEMSIEGYPPIYWAIVNRSVASERGMAPDSLMAALLAACRPLSPATLTAIRVACTMASDNVLLQQLFRLIPPLSHISTRDALLLGPANEEDRVDVDEKRNGTGSWVALIKIPRFRLRMRVCQSVSVEFIASGRMWILTFSAVVETSPDGRTENRWYLSLELEEHSPPTAVNAALVILGPSGASEGGDVVDLVRSIPLCPPMSELSPGHDKAIKIRLDDGPMGPYLLNEFVGIIHAAPYAN</sequence>
<organism evidence="1 2">
    <name type="scientific">Russula ochroleuca</name>
    <dbReference type="NCBI Taxonomy" id="152965"/>
    <lineage>
        <taxon>Eukaryota</taxon>
        <taxon>Fungi</taxon>
        <taxon>Dikarya</taxon>
        <taxon>Basidiomycota</taxon>
        <taxon>Agaricomycotina</taxon>
        <taxon>Agaricomycetes</taxon>
        <taxon>Russulales</taxon>
        <taxon>Russulaceae</taxon>
        <taxon>Russula</taxon>
    </lineage>
</organism>
<keyword evidence="2" id="KW-1185">Reference proteome</keyword>
<dbReference type="AlphaFoldDB" id="A0A9P5TBR3"/>
<evidence type="ECO:0000313" key="1">
    <source>
        <dbReference type="EMBL" id="KAF8483904.1"/>
    </source>
</evidence>
<accession>A0A9P5TBR3</accession>
<name>A0A9P5TBR3_9AGAM</name>
<evidence type="ECO:0000313" key="2">
    <source>
        <dbReference type="Proteomes" id="UP000759537"/>
    </source>
</evidence>
<proteinExistence type="predicted"/>
<reference evidence="1" key="1">
    <citation type="submission" date="2019-10" db="EMBL/GenBank/DDBJ databases">
        <authorList>
            <consortium name="DOE Joint Genome Institute"/>
            <person name="Kuo A."/>
            <person name="Miyauchi S."/>
            <person name="Kiss E."/>
            <person name="Drula E."/>
            <person name="Kohler A."/>
            <person name="Sanchez-Garcia M."/>
            <person name="Andreopoulos B."/>
            <person name="Barry K.W."/>
            <person name="Bonito G."/>
            <person name="Buee M."/>
            <person name="Carver A."/>
            <person name="Chen C."/>
            <person name="Cichocki N."/>
            <person name="Clum A."/>
            <person name="Culley D."/>
            <person name="Crous P.W."/>
            <person name="Fauchery L."/>
            <person name="Girlanda M."/>
            <person name="Hayes R."/>
            <person name="Keri Z."/>
            <person name="LaButti K."/>
            <person name="Lipzen A."/>
            <person name="Lombard V."/>
            <person name="Magnuson J."/>
            <person name="Maillard F."/>
            <person name="Morin E."/>
            <person name="Murat C."/>
            <person name="Nolan M."/>
            <person name="Ohm R."/>
            <person name="Pangilinan J."/>
            <person name="Pereira M."/>
            <person name="Perotto S."/>
            <person name="Peter M."/>
            <person name="Riley R."/>
            <person name="Sitrit Y."/>
            <person name="Stielow B."/>
            <person name="Szollosi G."/>
            <person name="Zifcakova L."/>
            <person name="Stursova M."/>
            <person name="Spatafora J.W."/>
            <person name="Tedersoo L."/>
            <person name="Vaario L.-M."/>
            <person name="Yamada A."/>
            <person name="Yan M."/>
            <person name="Wang P."/>
            <person name="Xu J."/>
            <person name="Bruns T."/>
            <person name="Baldrian P."/>
            <person name="Vilgalys R."/>
            <person name="Henrissat B."/>
            <person name="Grigoriev I.V."/>
            <person name="Hibbett D."/>
            <person name="Nagy L.G."/>
            <person name="Martin F.M."/>
        </authorList>
    </citation>
    <scope>NUCLEOTIDE SEQUENCE</scope>
    <source>
        <strain evidence="1">Prilba</strain>
    </source>
</reference>
<comment type="caution">
    <text evidence="1">The sequence shown here is derived from an EMBL/GenBank/DDBJ whole genome shotgun (WGS) entry which is preliminary data.</text>
</comment>
<reference evidence="1" key="2">
    <citation type="journal article" date="2020" name="Nat. Commun.">
        <title>Large-scale genome sequencing of mycorrhizal fungi provides insights into the early evolution of symbiotic traits.</title>
        <authorList>
            <person name="Miyauchi S."/>
            <person name="Kiss E."/>
            <person name="Kuo A."/>
            <person name="Drula E."/>
            <person name="Kohler A."/>
            <person name="Sanchez-Garcia M."/>
            <person name="Morin E."/>
            <person name="Andreopoulos B."/>
            <person name="Barry K.W."/>
            <person name="Bonito G."/>
            <person name="Buee M."/>
            <person name="Carver A."/>
            <person name="Chen C."/>
            <person name="Cichocki N."/>
            <person name="Clum A."/>
            <person name="Culley D."/>
            <person name="Crous P.W."/>
            <person name="Fauchery L."/>
            <person name="Girlanda M."/>
            <person name="Hayes R.D."/>
            <person name="Keri Z."/>
            <person name="LaButti K."/>
            <person name="Lipzen A."/>
            <person name="Lombard V."/>
            <person name="Magnuson J."/>
            <person name="Maillard F."/>
            <person name="Murat C."/>
            <person name="Nolan M."/>
            <person name="Ohm R.A."/>
            <person name="Pangilinan J."/>
            <person name="Pereira M.F."/>
            <person name="Perotto S."/>
            <person name="Peter M."/>
            <person name="Pfister S."/>
            <person name="Riley R."/>
            <person name="Sitrit Y."/>
            <person name="Stielow J.B."/>
            <person name="Szollosi G."/>
            <person name="Zifcakova L."/>
            <person name="Stursova M."/>
            <person name="Spatafora J.W."/>
            <person name="Tedersoo L."/>
            <person name="Vaario L.M."/>
            <person name="Yamada A."/>
            <person name="Yan M."/>
            <person name="Wang P."/>
            <person name="Xu J."/>
            <person name="Bruns T."/>
            <person name="Baldrian P."/>
            <person name="Vilgalys R."/>
            <person name="Dunand C."/>
            <person name="Henrissat B."/>
            <person name="Grigoriev I.V."/>
            <person name="Hibbett D."/>
            <person name="Nagy L.G."/>
            <person name="Martin F.M."/>
        </authorList>
    </citation>
    <scope>NUCLEOTIDE SEQUENCE</scope>
    <source>
        <strain evidence="1">Prilba</strain>
    </source>
</reference>
<gene>
    <name evidence="1" type="ORF">DFH94DRAFT_626190</name>
</gene>
<dbReference type="Proteomes" id="UP000759537">
    <property type="component" value="Unassembled WGS sequence"/>
</dbReference>